<keyword evidence="5 8" id="KW-0812">Transmembrane</keyword>
<keyword evidence="10" id="KW-1185">Reference proteome</keyword>
<evidence type="ECO:0000256" key="2">
    <source>
        <dbReference type="ARBA" id="ARBA00022475"/>
    </source>
</evidence>
<dbReference type="EMBL" id="BAAAME010000002">
    <property type="protein sequence ID" value="GAA1734661.1"/>
    <property type="molecule type" value="Genomic_DNA"/>
</dbReference>
<feature type="transmembrane region" description="Helical" evidence="8">
    <location>
        <begin position="288"/>
        <end position="307"/>
    </location>
</feature>
<evidence type="ECO:0000256" key="3">
    <source>
        <dbReference type="ARBA" id="ARBA00022676"/>
    </source>
</evidence>
<evidence type="ECO:0000256" key="7">
    <source>
        <dbReference type="ARBA" id="ARBA00023136"/>
    </source>
</evidence>
<evidence type="ECO:0000313" key="9">
    <source>
        <dbReference type="EMBL" id="GAA1734661.1"/>
    </source>
</evidence>
<feature type="transmembrane region" description="Helical" evidence="8">
    <location>
        <begin position="104"/>
        <end position="123"/>
    </location>
</feature>
<feature type="transmembrane region" description="Helical" evidence="8">
    <location>
        <begin position="313"/>
        <end position="332"/>
    </location>
</feature>
<dbReference type="Proteomes" id="UP001501057">
    <property type="component" value="Unassembled WGS sequence"/>
</dbReference>
<feature type="transmembrane region" description="Helical" evidence="8">
    <location>
        <begin position="202"/>
        <end position="222"/>
    </location>
</feature>
<dbReference type="PANTHER" id="PTHR33908:SF11">
    <property type="entry name" value="MEMBRANE PROTEIN"/>
    <property type="match status" value="1"/>
</dbReference>
<feature type="transmembrane region" description="Helical" evidence="8">
    <location>
        <begin position="257"/>
        <end position="281"/>
    </location>
</feature>
<evidence type="ECO:0000256" key="4">
    <source>
        <dbReference type="ARBA" id="ARBA00022679"/>
    </source>
</evidence>
<dbReference type="RefSeq" id="WP_344199210.1">
    <property type="nucleotide sequence ID" value="NZ_BAAAME010000002.1"/>
</dbReference>
<sequence>MHLGHRGTTLTVLGLALVGVVLRLPFLGVPAGNDEAGFLVVARSWDRGSSLYGDYWVDRPPLLLWIFDLAGDLTTLRVLGCVAAAATIVLVAAAAATAGGRAPALAAATTAAVLCASPWLGTARVNGELLAAPFVAASLLGTLLALNRPVTSGRWAVAAGAAAAAALAIKQSTVDGFVFAVVLLAVLAWSQPTERRRATRILLGGVLGALTTVGVLALGTVLRGTDLLDLVDALVVFRVDAGRVIGSSASGATDERLLVLLATWAVSGIAMITVGVLVLSARRRREPAVVATAATLVAASAVALLGGSYWAHYLVQLVPAAALGAGLLVGALGSWPRRVGAVALGSALAVTLGYSLSTGSQQGSDAEQVGRAVRDAAELGDTMVVAYGQPNVLLAAGMDSPYENLWSLPIRVRDPDLAELVAVLQGPNAPTWVVEWSDFDTWAVDPTALKLVVDDRYRPVAVPCGHVVWLRADLDRGEVAERVCR</sequence>
<gene>
    <name evidence="9" type="ORF">GCM10009710_14090</name>
</gene>
<feature type="transmembrane region" description="Helical" evidence="8">
    <location>
        <begin position="153"/>
        <end position="169"/>
    </location>
</feature>
<evidence type="ECO:0000256" key="6">
    <source>
        <dbReference type="ARBA" id="ARBA00022989"/>
    </source>
</evidence>
<keyword evidence="4" id="KW-0808">Transferase</keyword>
<evidence type="ECO:0000256" key="8">
    <source>
        <dbReference type="SAM" id="Phobius"/>
    </source>
</evidence>
<feature type="transmembrane region" description="Helical" evidence="8">
    <location>
        <begin position="175"/>
        <end position="190"/>
    </location>
</feature>
<feature type="transmembrane region" description="Helical" evidence="8">
    <location>
        <begin position="76"/>
        <end position="97"/>
    </location>
</feature>
<keyword evidence="7 8" id="KW-0472">Membrane</keyword>
<protein>
    <recommendedName>
        <fullName evidence="11">Glycosyltransferase RgtA/B/C/D-like domain-containing protein</fullName>
    </recommendedName>
</protein>
<organism evidence="9 10">
    <name type="scientific">Aeromicrobium alkaliterrae</name>
    <dbReference type="NCBI Taxonomy" id="302168"/>
    <lineage>
        <taxon>Bacteria</taxon>
        <taxon>Bacillati</taxon>
        <taxon>Actinomycetota</taxon>
        <taxon>Actinomycetes</taxon>
        <taxon>Propionibacteriales</taxon>
        <taxon>Nocardioidaceae</taxon>
        <taxon>Aeromicrobium</taxon>
    </lineage>
</organism>
<accession>A0ABP4VT40</accession>
<evidence type="ECO:0008006" key="11">
    <source>
        <dbReference type="Google" id="ProtNLM"/>
    </source>
</evidence>
<keyword evidence="3" id="KW-0328">Glycosyltransferase</keyword>
<keyword evidence="2" id="KW-1003">Cell membrane</keyword>
<name>A0ABP4VT40_9ACTN</name>
<comment type="subcellular location">
    <subcellularLocation>
        <location evidence="1">Cell membrane</location>
        <topology evidence="1">Multi-pass membrane protein</topology>
    </subcellularLocation>
</comment>
<dbReference type="PANTHER" id="PTHR33908">
    <property type="entry name" value="MANNOSYLTRANSFERASE YKCB-RELATED"/>
    <property type="match status" value="1"/>
</dbReference>
<evidence type="ECO:0000256" key="5">
    <source>
        <dbReference type="ARBA" id="ARBA00022692"/>
    </source>
</evidence>
<keyword evidence="6 8" id="KW-1133">Transmembrane helix</keyword>
<comment type="caution">
    <text evidence="9">The sequence shown here is derived from an EMBL/GenBank/DDBJ whole genome shotgun (WGS) entry which is preliminary data.</text>
</comment>
<evidence type="ECO:0000256" key="1">
    <source>
        <dbReference type="ARBA" id="ARBA00004651"/>
    </source>
</evidence>
<dbReference type="InterPro" id="IPR050297">
    <property type="entry name" value="LipidA_mod_glycosyltrf_83"/>
</dbReference>
<reference evidence="10" key="1">
    <citation type="journal article" date="2019" name="Int. J. Syst. Evol. Microbiol.">
        <title>The Global Catalogue of Microorganisms (GCM) 10K type strain sequencing project: providing services to taxonomists for standard genome sequencing and annotation.</title>
        <authorList>
            <consortium name="The Broad Institute Genomics Platform"/>
            <consortium name="The Broad Institute Genome Sequencing Center for Infectious Disease"/>
            <person name="Wu L."/>
            <person name="Ma J."/>
        </authorList>
    </citation>
    <scope>NUCLEOTIDE SEQUENCE [LARGE SCALE GENOMIC DNA]</scope>
    <source>
        <strain evidence="10">JCM 13518</strain>
    </source>
</reference>
<evidence type="ECO:0000313" key="10">
    <source>
        <dbReference type="Proteomes" id="UP001501057"/>
    </source>
</evidence>
<proteinExistence type="predicted"/>
<feature type="transmembrane region" description="Helical" evidence="8">
    <location>
        <begin position="129"/>
        <end position="146"/>
    </location>
</feature>